<dbReference type="InterPro" id="IPR051533">
    <property type="entry name" value="WaaL-like"/>
</dbReference>
<dbReference type="EMBL" id="BOPA01000025">
    <property type="protein sequence ID" value="GIJ16983.1"/>
    <property type="molecule type" value="Genomic_DNA"/>
</dbReference>
<feature type="transmembrane region" description="Helical" evidence="6">
    <location>
        <begin position="155"/>
        <end position="173"/>
    </location>
</feature>
<feature type="transmembrane region" description="Helical" evidence="6">
    <location>
        <begin position="395"/>
        <end position="428"/>
    </location>
</feature>
<evidence type="ECO:0000256" key="3">
    <source>
        <dbReference type="ARBA" id="ARBA00022989"/>
    </source>
</evidence>
<protein>
    <recommendedName>
        <fullName evidence="7">O-antigen ligase-related domain-containing protein</fullName>
    </recommendedName>
</protein>
<evidence type="ECO:0000259" key="7">
    <source>
        <dbReference type="Pfam" id="PF04932"/>
    </source>
</evidence>
<sequence>MTNPAKIFVPAAALAVTVGVVVSWWPALVAVIALVALLGWGLWTPSRLNYALFAVLFLVPVTADPGYPTEPVWVILLGATLIAGFGRLQRFHPDTPLASPGMLAFVVPAVAVLAALVSWSGPKDLVISLVPFVCYALITWHVVDEARREPAGLLRLARAFAWVGVPVAVLAMYQRVSGTWPLLDGWAVSNAFTSTAGEGRSVGTVGHPIVYGAFCLMAMCIAIALRGRMWQVPFAASAIGLLLSGSRSAWIGMAFALVVWYLGQERKVTRRGLTIVFAFAVAGTALLVVRPGPVRGALDILTARLSNVSGSSSATARYSRYDVAWSGLSERVDTLLFGLGPEAHVRFFQQVGIGDHLAQTFDNSYLTLWYDFGLITVAAFVALLIALFATSRSLAARLLVVGIAAQIFFFDVYLWPCAVAVLILAAGLATAERSASAAAARPSTRPHDTLLRSPLAPSGGAAGASEE</sequence>
<feature type="transmembrane region" description="Helical" evidence="6">
    <location>
        <begin position="368"/>
        <end position="389"/>
    </location>
</feature>
<evidence type="ECO:0000313" key="9">
    <source>
        <dbReference type="Proteomes" id="UP000647860"/>
    </source>
</evidence>
<keyword evidence="4 6" id="KW-0472">Membrane</keyword>
<keyword evidence="9" id="KW-1185">Reference proteome</keyword>
<evidence type="ECO:0000256" key="2">
    <source>
        <dbReference type="ARBA" id="ARBA00022692"/>
    </source>
</evidence>
<feature type="transmembrane region" description="Helical" evidence="6">
    <location>
        <begin position="125"/>
        <end position="143"/>
    </location>
</feature>
<feature type="transmembrane region" description="Helical" evidence="6">
    <location>
        <begin position="101"/>
        <end position="119"/>
    </location>
</feature>
<feature type="transmembrane region" description="Helical" evidence="6">
    <location>
        <begin position="239"/>
        <end position="262"/>
    </location>
</feature>
<dbReference type="Pfam" id="PF04932">
    <property type="entry name" value="Wzy_C"/>
    <property type="match status" value="1"/>
</dbReference>
<evidence type="ECO:0000256" key="1">
    <source>
        <dbReference type="ARBA" id="ARBA00004141"/>
    </source>
</evidence>
<dbReference type="PANTHER" id="PTHR37422">
    <property type="entry name" value="TEICHURONIC ACID BIOSYNTHESIS PROTEIN TUAE"/>
    <property type="match status" value="1"/>
</dbReference>
<accession>A0ABQ4IGX3</accession>
<comment type="caution">
    <text evidence="8">The sequence shown here is derived from an EMBL/GenBank/DDBJ whole genome shotgun (WGS) entry which is preliminary data.</text>
</comment>
<dbReference type="InterPro" id="IPR007016">
    <property type="entry name" value="O-antigen_ligase-rel_domated"/>
</dbReference>
<keyword evidence="3 6" id="KW-1133">Transmembrane helix</keyword>
<comment type="subcellular location">
    <subcellularLocation>
        <location evidence="1">Membrane</location>
        <topology evidence="1">Multi-pass membrane protein</topology>
    </subcellularLocation>
</comment>
<dbReference type="RefSeq" id="WP_204291823.1">
    <property type="nucleotide sequence ID" value="NZ_BAAAGZ010000062.1"/>
</dbReference>
<reference evidence="8 9" key="1">
    <citation type="submission" date="2021-01" db="EMBL/GenBank/DDBJ databases">
        <title>Whole genome shotgun sequence of Verrucosispora gifhornensis NBRC 16317.</title>
        <authorList>
            <person name="Komaki H."/>
            <person name="Tamura T."/>
        </authorList>
    </citation>
    <scope>NUCLEOTIDE SEQUENCE [LARGE SCALE GENOMIC DNA]</scope>
    <source>
        <strain evidence="8 9">NBRC 16317</strain>
    </source>
</reference>
<evidence type="ECO:0000256" key="5">
    <source>
        <dbReference type="SAM" id="MobiDB-lite"/>
    </source>
</evidence>
<proteinExistence type="predicted"/>
<feature type="transmembrane region" description="Helical" evidence="6">
    <location>
        <begin position="209"/>
        <end position="227"/>
    </location>
</feature>
<organism evidence="8 9">
    <name type="scientific">Micromonospora gifhornensis</name>
    <dbReference type="NCBI Taxonomy" id="84594"/>
    <lineage>
        <taxon>Bacteria</taxon>
        <taxon>Bacillati</taxon>
        <taxon>Actinomycetota</taxon>
        <taxon>Actinomycetes</taxon>
        <taxon>Micromonosporales</taxon>
        <taxon>Micromonosporaceae</taxon>
        <taxon>Micromonospora</taxon>
    </lineage>
</organism>
<evidence type="ECO:0000256" key="4">
    <source>
        <dbReference type="ARBA" id="ARBA00023136"/>
    </source>
</evidence>
<evidence type="ECO:0000313" key="8">
    <source>
        <dbReference type="EMBL" id="GIJ16983.1"/>
    </source>
</evidence>
<feature type="transmembrane region" description="Helical" evidence="6">
    <location>
        <begin position="12"/>
        <end position="38"/>
    </location>
</feature>
<feature type="domain" description="O-antigen ligase-related" evidence="7">
    <location>
        <begin position="234"/>
        <end position="381"/>
    </location>
</feature>
<dbReference type="PANTHER" id="PTHR37422:SF13">
    <property type="entry name" value="LIPOPOLYSACCHARIDE BIOSYNTHESIS PROTEIN PA4999-RELATED"/>
    <property type="match status" value="1"/>
</dbReference>
<name>A0ABQ4IGX3_9ACTN</name>
<feature type="transmembrane region" description="Helical" evidence="6">
    <location>
        <begin position="73"/>
        <end position="89"/>
    </location>
</feature>
<feature type="region of interest" description="Disordered" evidence="5">
    <location>
        <begin position="437"/>
        <end position="467"/>
    </location>
</feature>
<evidence type="ECO:0000256" key="6">
    <source>
        <dbReference type="SAM" id="Phobius"/>
    </source>
</evidence>
<dbReference type="Proteomes" id="UP000647860">
    <property type="component" value="Unassembled WGS sequence"/>
</dbReference>
<feature type="transmembrane region" description="Helical" evidence="6">
    <location>
        <begin position="268"/>
        <end position="289"/>
    </location>
</feature>
<keyword evidence="2 6" id="KW-0812">Transmembrane</keyword>
<gene>
    <name evidence="8" type="ORF">Vgi01_36670</name>
</gene>